<dbReference type="RefSeq" id="WP_146959109.1">
    <property type="nucleotide sequence ID" value="NZ_CP042467.1"/>
</dbReference>
<dbReference type="Proteomes" id="UP000321595">
    <property type="component" value="Chromosome"/>
</dbReference>
<evidence type="ECO:0000259" key="5">
    <source>
        <dbReference type="Pfam" id="PF00501"/>
    </source>
</evidence>
<dbReference type="KEGG" id="bbae:FRD01_09265"/>
<reference evidence="6 7" key="1">
    <citation type="submission" date="2019-08" db="EMBL/GenBank/DDBJ databases">
        <authorList>
            <person name="Liang Q."/>
        </authorList>
    </citation>
    <scope>NUCLEOTIDE SEQUENCE [LARGE SCALE GENOMIC DNA]</scope>
    <source>
        <strain evidence="6 7">V1718</strain>
    </source>
</reference>
<evidence type="ECO:0000313" key="6">
    <source>
        <dbReference type="EMBL" id="QED27424.1"/>
    </source>
</evidence>
<organism evidence="6 7">
    <name type="scientific">Microvenator marinus</name>
    <dbReference type="NCBI Taxonomy" id="2600177"/>
    <lineage>
        <taxon>Bacteria</taxon>
        <taxon>Deltaproteobacteria</taxon>
        <taxon>Bradymonadales</taxon>
        <taxon>Microvenatoraceae</taxon>
        <taxon>Microvenator</taxon>
    </lineage>
</organism>
<dbReference type="InterPro" id="IPR042099">
    <property type="entry name" value="ANL_N_sf"/>
</dbReference>
<dbReference type="Pfam" id="PF00501">
    <property type="entry name" value="AMP-binding"/>
    <property type="match status" value="1"/>
</dbReference>
<evidence type="ECO:0000256" key="1">
    <source>
        <dbReference type="ARBA" id="ARBA00022598"/>
    </source>
</evidence>
<dbReference type="Gene3D" id="3.40.50.12780">
    <property type="entry name" value="N-terminal domain of ligase-like"/>
    <property type="match status" value="1"/>
</dbReference>
<evidence type="ECO:0000256" key="2">
    <source>
        <dbReference type="ARBA" id="ARBA00022832"/>
    </source>
</evidence>
<dbReference type="CDD" id="cd05907">
    <property type="entry name" value="VL_LC_FACS_like"/>
    <property type="match status" value="1"/>
</dbReference>
<feature type="domain" description="AMP-dependent synthetase/ligase" evidence="5">
    <location>
        <begin position="12"/>
        <end position="429"/>
    </location>
</feature>
<gene>
    <name evidence="6" type="ORF">FRD01_09265</name>
</gene>
<comment type="catalytic activity">
    <reaction evidence="4">
        <text>a long-chain fatty acid + ATP + CoA = a long-chain fatty acyl-CoA + AMP + diphosphate</text>
        <dbReference type="Rhea" id="RHEA:15421"/>
        <dbReference type="ChEBI" id="CHEBI:30616"/>
        <dbReference type="ChEBI" id="CHEBI:33019"/>
        <dbReference type="ChEBI" id="CHEBI:57287"/>
        <dbReference type="ChEBI" id="CHEBI:57560"/>
        <dbReference type="ChEBI" id="CHEBI:83139"/>
        <dbReference type="ChEBI" id="CHEBI:456215"/>
        <dbReference type="EC" id="6.2.1.3"/>
    </reaction>
    <physiologicalReaction direction="left-to-right" evidence="4">
        <dbReference type="Rhea" id="RHEA:15422"/>
    </physiologicalReaction>
</comment>
<keyword evidence="1 6" id="KW-0436">Ligase</keyword>
<evidence type="ECO:0000313" key="7">
    <source>
        <dbReference type="Proteomes" id="UP000321595"/>
    </source>
</evidence>
<sequence>MNYDSIVERLYAHAHLTPGRAALWYKDQRTWKNYTWEAYAKAITRFAGALISLGFEAGGCTAIIGNNSPEWLIADIGTMAAGGCPAGIYQTSTQEQAFYVADHCEAEVLVVEDLGLFHALGLDQNRGKLSKVKKFVLIRDAEKVDADDVMSFEEFLALGDAHEADVAQRRAAIKPEDLATLIYTSGTTGPPKGVMLSHENLAWTARRAVEAVGEVGEDDCVVSYLPLSHIAEQMFSIHLAITAGYPIWCCDDISKVKETLVVARPTLFLAVPRVWEKFRVALEARFSEATGPKRKILDLSLKTGRDVGEKVVEKGIAGLSLPERAQFELAQRLFGNKLKAALGLDRLKVAVSGAAPIGKDVLDFFLATGIIIHEVYGQSEGSGPSSFNFPRPGERRIGSVGKAFPGAEIKIAEDGEILVKGKNVFKGYFKDPESTSETLIDGWLHSGDVGRLDGEGFLYITDRKKDLLITAGGKNVAPQNIEAKLREIDGISQAFVIGDRRKFLSALLTLDPERAPALARERGWPEDLDSLATHVDFLAHVDHGVEKANAALARYESVRKYKVLANDFTTESGELTPTQKMKRKVINENHADIIESLYEGLD</sequence>
<dbReference type="AlphaFoldDB" id="A0A5B8XPF8"/>
<dbReference type="Gene3D" id="3.30.300.30">
    <property type="match status" value="1"/>
</dbReference>
<dbReference type="InterPro" id="IPR020845">
    <property type="entry name" value="AMP-binding_CS"/>
</dbReference>
<dbReference type="InterPro" id="IPR045851">
    <property type="entry name" value="AMP-bd_C_sf"/>
</dbReference>
<dbReference type="SUPFAM" id="SSF56801">
    <property type="entry name" value="Acetyl-CoA synthetase-like"/>
    <property type="match status" value="1"/>
</dbReference>
<dbReference type="GO" id="GO:0016020">
    <property type="term" value="C:membrane"/>
    <property type="evidence" value="ECO:0007669"/>
    <property type="project" value="TreeGrafter"/>
</dbReference>
<dbReference type="GO" id="GO:0004467">
    <property type="term" value="F:long-chain fatty acid-CoA ligase activity"/>
    <property type="evidence" value="ECO:0007669"/>
    <property type="project" value="UniProtKB-EC"/>
</dbReference>
<dbReference type="Pfam" id="PF23562">
    <property type="entry name" value="AMP-binding_C_3"/>
    <property type="match status" value="1"/>
</dbReference>
<keyword evidence="2" id="KW-0276">Fatty acid metabolism</keyword>
<name>A0A5B8XPF8_9DELT</name>
<accession>A0A5B8XPF8</accession>
<evidence type="ECO:0000256" key="4">
    <source>
        <dbReference type="ARBA" id="ARBA00024484"/>
    </source>
</evidence>
<protein>
    <submittedName>
        <fullName evidence="6">Long-chain fatty acid--CoA ligase</fullName>
    </submittedName>
</protein>
<dbReference type="PANTHER" id="PTHR43272">
    <property type="entry name" value="LONG-CHAIN-FATTY-ACID--COA LIGASE"/>
    <property type="match status" value="1"/>
</dbReference>
<dbReference type="PROSITE" id="PS00455">
    <property type="entry name" value="AMP_BINDING"/>
    <property type="match status" value="1"/>
</dbReference>
<dbReference type="OrthoDB" id="9803968at2"/>
<keyword evidence="7" id="KW-1185">Reference proteome</keyword>
<dbReference type="EMBL" id="CP042467">
    <property type="protein sequence ID" value="QED27424.1"/>
    <property type="molecule type" value="Genomic_DNA"/>
</dbReference>
<proteinExistence type="predicted"/>
<dbReference type="PANTHER" id="PTHR43272:SF32">
    <property type="entry name" value="AMP-DEPENDENT SYNTHETASE_LIGASE DOMAIN-CONTAINING PROTEIN"/>
    <property type="match status" value="1"/>
</dbReference>
<keyword evidence="3" id="KW-0443">Lipid metabolism</keyword>
<evidence type="ECO:0000256" key="3">
    <source>
        <dbReference type="ARBA" id="ARBA00023098"/>
    </source>
</evidence>
<dbReference type="InterPro" id="IPR000873">
    <property type="entry name" value="AMP-dep_synth/lig_dom"/>
</dbReference>